<dbReference type="PRINTS" id="PR00069">
    <property type="entry name" value="ALDKETRDTASE"/>
</dbReference>
<keyword evidence="3" id="KW-0560">Oxidoreductase</keyword>
<keyword evidence="9" id="KW-1185">Reference proteome</keyword>
<dbReference type="InterPro" id="IPR023210">
    <property type="entry name" value="NADP_OxRdtase_dom"/>
</dbReference>
<dbReference type="AlphaFoldDB" id="A0A542XDS6"/>
<evidence type="ECO:0000313" key="8">
    <source>
        <dbReference type="EMBL" id="TQL33993.1"/>
    </source>
</evidence>
<dbReference type="OrthoDB" id="9804790at2"/>
<dbReference type="SUPFAM" id="SSF51430">
    <property type="entry name" value="NAD(P)-linked oxidoreductase"/>
    <property type="match status" value="1"/>
</dbReference>
<evidence type="ECO:0000256" key="1">
    <source>
        <dbReference type="ARBA" id="ARBA00007905"/>
    </source>
</evidence>
<evidence type="ECO:0000259" key="7">
    <source>
        <dbReference type="Pfam" id="PF00248"/>
    </source>
</evidence>
<dbReference type="PIRSF" id="PIRSF000097">
    <property type="entry name" value="AKR"/>
    <property type="match status" value="1"/>
</dbReference>
<sequence length="283" mass="30862">MAETNTPVPAVALRAGSGTVEIPQLGYGVWQVPDAEAAEAVTNALDAGYRSVDTAAIYGNEAGVGQALADTDLARDEIFVTTKVWNDDQGTDATRAALDTSLGKLGLDAVDLYLIHWPVPAKDAYVDTWKTLLALREEGKTRAAGVCNFEVEHLQRLQEETGELPALNQIELHPYLQQRELREFHQANDIRTEAWSPLGQGGEVLQDPVITGIADRLGVTPAQVVLRWHLQIGNVVIPKSVTPERIKSNFDVFGFELTDEDLKAIEGLDRGERLGPDPKTFNG</sequence>
<feature type="binding site" evidence="5">
    <location>
        <position position="116"/>
    </location>
    <ligand>
        <name>substrate</name>
    </ligand>
</feature>
<dbReference type="InterPro" id="IPR018170">
    <property type="entry name" value="Aldo/ket_reductase_CS"/>
</dbReference>
<protein>
    <submittedName>
        <fullName evidence="8">2,5-diketo-D-gluconate reductase A</fullName>
    </submittedName>
</protein>
<gene>
    <name evidence="8" type="ORF">FB554_2150</name>
</gene>
<dbReference type="InterPro" id="IPR036812">
    <property type="entry name" value="NAD(P)_OxRdtase_dom_sf"/>
</dbReference>
<name>A0A542XDS6_9MICO</name>
<dbReference type="PROSITE" id="PS00063">
    <property type="entry name" value="ALDOKETO_REDUCTASE_3"/>
    <property type="match status" value="1"/>
</dbReference>
<evidence type="ECO:0000256" key="2">
    <source>
        <dbReference type="ARBA" id="ARBA00022857"/>
    </source>
</evidence>
<comment type="similarity">
    <text evidence="1">Belongs to the aldo/keto reductase family.</text>
</comment>
<dbReference type="FunFam" id="3.20.20.100:FF:000002">
    <property type="entry name" value="2,5-diketo-D-gluconic acid reductase A"/>
    <property type="match status" value="1"/>
</dbReference>
<evidence type="ECO:0000256" key="5">
    <source>
        <dbReference type="PIRSR" id="PIRSR000097-2"/>
    </source>
</evidence>
<dbReference type="GO" id="GO:0016616">
    <property type="term" value="F:oxidoreductase activity, acting on the CH-OH group of donors, NAD or NADP as acceptor"/>
    <property type="evidence" value="ECO:0007669"/>
    <property type="project" value="UniProtKB-ARBA"/>
</dbReference>
<feature type="domain" description="NADP-dependent oxidoreductase" evidence="7">
    <location>
        <begin position="25"/>
        <end position="269"/>
    </location>
</feature>
<dbReference type="Pfam" id="PF00248">
    <property type="entry name" value="Aldo_ket_red"/>
    <property type="match status" value="1"/>
</dbReference>
<comment type="caution">
    <text evidence="8">The sequence shown here is derived from an EMBL/GenBank/DDBJ whole genome shotgun (WGS) entry which is preliminary data.</text>
</comment>
<evidence type="ECO:0000256" key="6">
    <source>
        <dbReference type="PIRSR" id="PIRSR000097-3"/>
    </source>
</evidence>
<dbReference type="PROSITE" id="PS00798">
    <property type="entry name" value="ALDOKETO_REDUCTASE_1"/>
    <property type="match status" value="1"/>
</dbReference>
<dbReference type="PANTHER" id="PTHR43827">
    <property type="entry name" value="2,5-DIKETO-D-GLUCONIC ACID REDUCTASE"/>
    <property type="match status" value="1"/>
</dbReference>
<keyword evidence="2" id="KW-0521">NADP</keyword>
<accession>A0A542XDS6</accession>
<evidence type="ECO:0000256" key="3">
    <source>
        <dbReference type="ARBA" id="ARBA00023002"/>
    </source>
</evidence>
<dbReference type="PANTHER" id="PTHR43827:SF3">
    <property type="entry name" value="NADP-DEPENDENT OXIDOREDUCTASE DOMAIN-CONTAINING PROTEIN"/>
    <property type="match status" value="1"/>
</dbReference>
<dbReference type="RefSeq" id="WP_142005947.1">
    <property type="nucleotide sequence ID" value="NZ_CAJTBP010000001.1"/>
</dbReference>
<organism evidence="8 9">
    <name type="scientific">Barrientosiimonas humi</name>
    <dbReference type="NCBI Taxonomy" id="999931"/>
    <lineage>
        <taxon>Bacteria</taxon>
        <taxon>Bacillati</taxon>
        <taxon>Actinomycetota</taxon>
        <taxon>Actinomycetes</taxon>
        <taxon>Micrococcales</taxon>
        <taxon>Dermacoccaceae</taxon>
        <taxon>Barrientosiimonas</taxon>
    </lineage>
</organism>
<evidence type="ECO:0000313" key="9">
    <source>
        <dbReference type="Proteomes" id="UP000318336"/>
    </source>
</evidence>
<dbReference type="InterPro" id="IPR020471">
    <property type="entry name" value="AKR"/>
</dbReference>
<dbReference type="EMBL" id="VFOK01000001">
    <property type="protein sequence ID" value="TQL33993.1"/>
    <property type="molecule type" value="Genomic_DNA"/>
</dbReference>
<proteinExistence type="inferred from homology"/>
<feature type="site" description="Lowers pKa of active site Tyr" evidence="6">
    <location>
        <position position="83"/>
    </location>
</feature>
<dbReference type="Gene3D" id="3.20.20.100">
    <property type="entry name" value="NADP-dependent oxidoreductase domain"/>
    <property type="match status" value="1"/>
</dbReference>
<dbReference type="Proteomes" id="UP000318336">
    <property type="component" value="Unassembled WGS sequence"/>
</dbReference>
<reference evidence="8 9" key="1">
    <citation type="submission" date="2019-06" db="EMBL/GenBank/DDBJ databases">
        <title>Sequencing the genomes of 1000 actinobacteria strains.</title>
        <authorList>
            <person name="Klenk H.-P."/>
        </authorList>
    </citation>
    <scope>NUCLEOTIDE SEQUENCE [LARGE SCALE GENOMIC DNA]</scope>
    <source>
        <strain evidence="8 9">DSM 24617</strain>
    </source>
</reference>
<evidence type="ECO:0000256" key="4">
    <source>
        <dbReference type="PIRSR" id="PIRSR000097-1"/>
    </source>
</evidence>
<feature type="active site" description="Proton donor" evidence="4">
    <location>
        <position position="58"/>
    </location>
</feature>